<evidence type="ECO:0000256" key="7">
    <source>
        <dbReference type="ARBA" id="ARBA00023273"/>
    </source>
</evidence>
<dbReference type="InterPro" id="IPR026876">
    <property type="entry name" value="Fn3_assoc_repeat"/>
</dbReference>
<dbReference type="CTD" id="55184"/>
<evidence type="ECO:0000256" key="6">
    <source>
        <dbReference type="ARBA" id="ARBA00023043"/>
    </source>
</evidence>
<evidence type="ECO:0000256" key="9">
    <source>
        <dbReference type="PROSITE-ProRule" id="PRU00023"/>
    </source>
</evidence>
<evidence type="ECO:0000256" key="5">
    <source>
        <dbReference type="ARBA" id="ARBA00022833"/>
    </source>
</evidence>
<keyword evidence="7" id="KW-0966">Cell projection</keyword>
<keyword evidence="2" id="KW-0479">Metal-binding</keyword>
<dbReference type="PANTHER" id="PTHR16058:SF4">
    <property type="entry name" value="DOUBLE ZINC RIBBON AND ANKYRIN REPEAT-CONTAINING PROTEIN 1"/>
    <property type="match status" value="1"/>
</dbReference>
<feature type="region of interest" description="Disordered" evidence="10">
    <location>
        <begin position="162"/>
        <end position="211"/>
    </location>
</feature>
<evidence type="ECO:0000256" key="2">
    <source>
        <dbReference type="ARBA" id="ARBA00022723"/>
    </source>
</evidence>
<dbReference type="OrthoDB" id="10033229at2759"/>
<name>A0A6J2V4P7_CHACN</name>
<dbReference type="Pfam" id="PF12796">
    <property type="entry name" value="Ank_2"/>
    <property type="match status" value="1"/>
</dbReference>
<sequence length="818" mass="88615">MLTIELSVISIHYTEICIKYAETHKVFAIILVGAYISDLGDENERESVTSVKANMTAGCVVVPLIIPIRVPPPGKAKHEIDTGTPIEIKSDTPDVTIYYTLDGSKPDVQKRPGYGDNSTVKYCGPIKLPVGKVLVKAVAVTSDGRESAVVTKIFLVESKLSDEPESLQDNQEEQNASKQVKFNGNQSSKKNGLGELSLKYQDNDSKRSPKVPRFLRNRLGPVHSSSLLLSSQHSNTLNADMLNSFLKNLKSTQISRIQRETDFLRCTKCLSHRPSDPFARFCLHCGAPVAPIPGQRLPPTEGGQMGLCMHCKTMVPMNTALCVVCEASIAPQLEPQASLRLQDKLICHSCGTGNPAHIACCVTCEAKLPQPATPVLSGESAPPLPNMEGKMVSCSKCKRVNHSDARFCDWCGTKPGHTTRFLTCSQCGANSHPYANFCGSCGVFLEGPPRLQSPTRHASLTEGSVEPNQSSVQGATWQAVPVSVVPSVASSARPVCLDQQTQTVGLFYPSSTELLKKSQQIVKELSKQEQMRDRKPLLTAISPGKGYWRKQLDHICAHLRSYTQNNMEFRALIGEPRMGRMVSAVIQEDNYEVSLRINFVSAASERPKSAEGGHVKRTPVHPESQNLSSVTEGRASLSASQTSLVNGSSITVSRRNIKEQKTVERQPPSKDTQLLREVGPEGKGRLFVVQQLLDEGANPCCQDSDGHTALAVAVMNGHHEVIPVLVQRGGDINQQSGPLNNTALHEAAALGSKGLKCVETLLGCNASMRKKNGRGQTAYDVAVGSDCGPLVSLIAAKMGQGMLDRMTQPRSPTSLDVF</sequence>
<feature type="compositionally biased region" description="Acidic residues" evidence="10">
    <location>
        <begin position="163"/>
        <end position="172"/>
    </location>
</feature>
<evidence type="ECO:0000259" key="11">
    <source>
        <dbReference type="Pfam" id="PF12773"/>
    </source>
</evidence>
<reference evidence="13" key="1">
    <citation type="submission" date="2025-08" db="UniProtKB">
        <authorList>
            <consortium name="RefSeq"/>
        </authorList>
    </citation>
    <scope>IDENTIFICATION</scope>
</reference>
<dbReference type="SUPFAM" id="SSF48403">
    <property type="entry name" value="Ankyrin repeat"/>
    <property type="match status" value="1"/>
</dbReference>
<dbReference type="GO" id="GO:0005929">
    <property type="term" value="C:cilium"/>
    <property type="evidence" value="ECO:0007669"/>
    <property type="project" value="UniProtKB-SubCell"/>
</dbReference>
<gene>
    <name evidence="13" type="primary">dzank1</name>
</gene>
<dbReference type="InterPro" id="IPR036770">
    <property type="entry name" value="Ankyrin_rpt-contain_sf"/>
</dbReference>
<evidence type="ECO:0000313" key="13">
    <source>
        <dbReference type="RefSeq" id="XP_030627950.1"/>
    </source>
</evidence>
<feature type="domain" description="DZANK-type" evidence="11">
    <location>
        <begin position="394"/>
        <end position="442"/>
    </location>
</feature>
<dbReference type="GO" id="GO:0008270">
    <property type="term" value="F:zinc ion binding"/>
    <property type="evidence" value="ECO:0007669"/>
    <property type="project" value="UniProtKB-KW"/>
</dbReference>
<evidence type="ECO:0000256" key="1">
    <source>
        <dbReference type="ARBA" id="ARBA00004138"/>
    </source>
</evidence>
<evidence type="ECO:0000256" key="3">
    <source>
        <dbReference type="ARBA" id="ARBA00022737"/>
    </source>
</evidence>
<dbReference type="InterPro" id="IPR002110">
    <property type="entry name" value="Ankyrin_rpt"/>
</dbReference>
<keyword evidence="5" id="KW-0862">Zinc</keyword>
<comment type="subcellular location">
    <subcellularLocation>
        <location evidence="1">Cell projection</location>
        <location evidence="1">Cilium</location>
    </subcellularLocation>
</comment>
<dbReference type="InterPro" id="IPR052481">
    <property type="entry name" value="DZAN1"/>
</dbReference>
<feature type="region of interest" description="Disordered" evidence="10">
    <location>
        <begin position="453"/>
        <end position="472"/>
    </location>
</feature>
<dbReference type="PROSITE" id="PS50297">
    <property type="entry name" value="ANK_REP_REGION"/>
    <property type="match status" value="1"/>
</dbReference>
<dbReference type="Gene3D" id="1.25.40.20">
    <property type="entry name" value="Ankyrin repeat-containing domain"/>
    <property type="match status" value="1"/>
</dbReference>
<dbReference type="AlphaFoldDB" id="A0A6J2V4P7"/>
<protein>
    <recommendedName>
        <fullName evidence="8">Double zinc ribbon and ankyrin repeat-containing protein 1</fullName>
    </recommendedName>
</protein>
<keyword evidence="12" id="KW-1185">Reference proteome</keyword>
<dbReference type="GO" id="GO:0042462">
    <property type="term" value="P:eye photoreceptor cell development"/>
    <property type="evidence" value="ECO:0007669"/>
    <property type="project" value="TreeGrafter"/>
</dbReference>
<feature type="repeat" description="ANK" evidence="9">
    <location>
        <begin position="705"/>
        <end position="737"/>
    </location>
</feature>
<dbReference type="Proteomes" id="UP000504632">
    <property type="component" value="Chromosome 4"/>
</dbReference>
<keyword evidence="6 9" id="KW-0040">ANK repeat</keyword>
<dbReference type="FunCoup" id="A0A6J2V4P7">
    <property type="interactions" value="548"/>
</dbReference>
<keyword evidence="4" id="KW-0863">Zinc-finger</keyword>
<evidence type="ECO:0000313" key="12">
    <source>
        <dbReference type="Proteomes" id="UP000504632"/>
    </source>
</evidence>
<dbReference type="RefSeq" id="XP_030627950.1">
    <property type="nucleotide sequence ID" value="XM_030772090.1"/>
</dbReference>
<dbReference type="PANTHER" id="PTHR16058">
    <property type="entry name" value="DOUBLE ZINC RIBBON AND ANKYRIN REPEAT-CONTAINING PROTEIN 1"/>
    <property type="match status" value="1"/>
</dbReference>
<dbReference type="InParanoid" id="A0A6J2V4P7"/>
<accession>A0A6J2V4P7</accession>
<organism evidence="12 13">
    <name type="scientific">Chanos chanos</name>
    <name type="common">Milkfish</name>
    <name type="synonym">Mugil chanos</name>
    <dbReference type="NCBI Taxonomy" id="29144"/>
    <lineage>
        <taxon>Eukaryota</taxon>
        <taxon>Metazoa</taxon>
        <taxon>Chordata</taxon>
        <taxon>Craniata</taxon>
        <taxon>Vertebrata</taxon>
        <taxon>Euteleostomi</taxon>
        <taxon>Actinopterygii</taxon>
        <taxon>Neopterygii</taxon>
        <taxon>Teleostei</taxon>
        <taxon>Ostariophysi</taxon>
        <taxon>Gonorynchiformes</taxon>
        <taxon>Chanidae</taxon>
        <taxon>Chanos</taxon>
    </lineage>
</organism>
<feature type="region of interest" description="Disordered" evidence="10">
    <location>
        <begin position="606"/>
        <end position="642"/>
    </location>
</feature>
<evidence type="ECO:0000256" key="8">
    <source>
        <dbReference type="ARBA" id="ARBA00039856"/>
    </source>
</evidence>
<dbReference type="Pfam" id="PF12773">
    <property type="entry name" value="DZR"/>
    <property type="match status" value="1"/>
</dbReference>
<dbReference type="SMART" id="SM00248">
    <property type="entry name" value="ANK"/>
    <property type="match status" value="2"/>
</dbReference>
<dbReference type="PROSITE" id="PS50088">
    <property type="entry name" value="ANK_REPEAT"/>
    <property type="match status" value="1"/>
</dbReference>
<dbReference type="Pfam" id="PF13287">
    <property type="entry name" value="Fn3_assoc"/>
    <property type="match status" value="1"/>
</dbReference>
<proteinExistence type="predicted"/>
<dbReference type="GeneID" id="115810163"/>
<evidence type="ECO:0000256" key="10">
    <source>
        <dbReference type="SAM" id="MobiDB-lite"/>
    </source>
</evidence>
<keyword evidence="3" id="KW-0677">Repeat</keyword>
<evidence type="ECO:0000256" key="4">
    <source>
        <dbReference type="ARBA" id="ARBA00022771"/>
    </source>
</evidence>
<dbReference type="InterPro" id="IPR025874">
    <property type="entry name" value="DZR"/>
</dbReference>
<feature type="compositionally biased region" description="Polar residues" evidence="10">
    <location>
        <begin position="173"/>
        <end position="190"/>
    </location>
</feature>
<feature type="compositionally biased region" description="Polar residues" evidence="10">
    <location>
        <begin position="623"/>
        <end position="642"/>
    </location>
</feature>